<dbReference type="InterPro" id="IPR018657">
    <property type="entry name" value="LarA-like_N"/>
</dbReference>
<name>A0A6G4ECT1_CLOBO</name>
<reference evidence="3" key="1">
    <citation type="submission" date="2019-04" db="EMBL/GenBank/DDBJ databases">
        <title>Genome sequencing of Clostridium botulinum Groups I-IV and Clostridium butyricum.</title>
        <authorList>
            <person name="Brunt J."/>
            <person name="Van Vliet A.H.M."/>
            <person name="Stringer S.C."/>
            <person name="Carter A.T."/>
            <person name="Peck M.W."/>
        </authorList>
    </citation>
    <scope>NUCLEOTIDE SEQUENCE</scope>
    <source>
        <strain evidence="3">IFR 15/031</strain>
    </source>
</reference>
<gene>
    <name evidence="3" type="primary">larA</name>
    <name evidence="3" type="ORF">FC962_03870</name>
</gene>
<evidence type="ECO:0000259" key="1">
    <source>
        <dbReference type="Pfam" id="PF09861"/>
    </source>
</evidence>
<dbReference type="NCBIfam" id="NF033504">
    <property type="entry name" value="Ni_dep_LarA"/>
    <property type="match status" value="1"/>
</dbReference>
<dbReference type="Pfam" id="PF21113">
    <property type="entry name" value="LarA_C"/>
    <property type="match status" value="1"/>
</dbReference>
<dbReference type="Gene3D" id="3.90.226.30">
    <property type="match status" value="1"/>
</dbReference>
<evidence type="ECO:0000259" key="2">
    <source>
        <dbReference type="Pfam" id="PF21113"/>
    </source>
</evidence>
<sequence>MEECNLKYGDGYKKILFKPSHNVDILDKNFLSEKKEEEVIKRALLNPIGSRKINEIVTPEDKLCIVISDVTRLWQKPRVFLPILIEEIKKSGIKDENIIFLCALGSHRKQSKEEHIKILGENLFKRFKIIDHYSKDKDEMMYIGETSFKTPVVVNKLIKECTKVIITGGITFHDMAGFGGGRKSILPGISSYETIMANHALVLNSDKNGINPNCSCGNLENNSMHLDMMEACDMIKPSFLLNVIMNSKGNITEAVAGDYAKAFERGCELLQDSNGIKIKKLKDTVIVSAGGFPKDINLYQSSKALSNAKEAVKKGGKIILFTQCIEGIGNKEVEEIINNFNNNEEREEELRRKFTVSKFAAYLICSIAKEYELILISDIKEELVSKAGIRVFEDASIINEILKENEEIYLMPDGSSLLPIYSNIQK</sequence>
<dbReference type="InterPro" id="IPR047926">
    <property type="entry name" value="Ni_dep_LarA"/>
</dbReference>
<dbReference type="Gene3D" id="3.40.50.11440">
    <property type="match status" value="1"/>
</dbReference>
<dbReference type="Pfam" id="PF09861">
    <property type="entry name" value="Lar_N"/>
    <property type="match status" value="1"/>
</dbReference>
<dbReference type="EMBL" id="SWRL01000002">
    <property type="protein sequence ID" value="NFH61047.1"/>
    <property type="molecule type" value="Genomic_DNA"/>
</dbReference>
<dbReference type="RefSeq" id="WP_061318093.1">
    <property type="nucleotide sequence ID" value="NZ_CP013247.1"/>
</dbReference>
<dbReference type="GO" id="GO:0050043">
    <property type="term" value="F:lactate racemase activity"/>
    <property type="evidence" value="ECO:0007669"/>
    <property type="project" value="InterPro"/>
</dbReference>
<dbReference type="AlphaFoldDB" id="A0A6G4ECT1"/>
<comment type="caution">
    <text evidence="3">The sequence shown here is derived from an EMBL/GenBank/DDBJ whole genome shotgun (WGS) entry which is preliminary data.</text>
</comment>
<accession>A0A6G4ECT1</accession>
<dbReference type="InterPro" id="IPR048068">
    <property type="entry name" value="LarA-like"/>
</dbReference>
<dbReference type="InterPro" id="IPR043166">
    <property type="entry name" value="LarA-like_C"/>
</dbReference>
<evidence type="ECO:0000313" key="3">
    <source>
        <dbReference type="EMBL" id="NFH61047.1"/>
    </source>
</evidence>
<dbReference type="PANTHER" id="PTHR33171">
    <property type="entry name" value="LAR_N DOMAIN-CONTAINING PROTEIN"/>
    <property type="match status" value="1"/>
</dbReference>
<feature type="domain" description="Lactate racemase C-terminal" evidence="2">
    <location>
        <begin position="282"/>
        <end position="417"/>
    </location>
</feature>
<feature type="domain" description="LarA-like N-terminal" evidence="1">
    <location>
        <begin position="8"/>
        <end position="209"/>
    </location>
</feature>
<protein>
    <submittedName>
        <fullName evidence="3">Nickel-dependent lactate racemase</fullName>
    </submittedName>
</protein>
<dbReference type="PANTHER" id="PTHR33171:SF17">
    <property type="entry name" value="LARA-LIKE N-TERMINAL DOMAIN-CONTAINING PROTEIN"/>
    <property type="match status" value="1"/>
</dbReference>
<dbReference type="InterPro" id="IPR048520">
    <property type="entry name" value="LarA_C"/>
</dbReference>
<proteinExistence type="predicted"/>
<organism evidence="3">
    <name type="scientific">Clostridium botulinum</name>
    <dbReference type="NCBI Taxonomy" id="1491"/>
    <lineage>
        <taxon>Bacteria</taxon>
        <taxon>Bacillati</taxon>
        <taxon>Bacillota</taxon>
        <taxon>Clostridia</taxon>
        <taxon>Eubacteriales</taxon>
        <taxon>Clostridiaceae</taxon>
        <taxon>Clostridium</taxon>
    </lineage>
</organism>